<gene>
    <name evidence="5" type="ORF">EPA93_18470</name>
</gene>
<dbReference type="Proteomes" id="UP000290365">
    <property type="component" value="Chromosome"/>
</dbReference>
<feature type="active site" description="Tele-phosphohistidine intermediate" evidence="3">
    <location>
        <position position="20"/>
    </location>
</feature>
<dbReference type="SMART" id="SM00855">
    <property type="entry name" value="PGAM"/>
    <property type="match status" value="1"/>
</dbReference>
<evidence type="ECO:0000313" key="6">
    <source>
        <dbReference type="Proteomes" id="UP000290365"/>
    </source>
</evidence>
<accession>A0A4P6JQZ9</accession>
<dbReference type="Gene3D" id="3.40.50.1240">
    <property type="entry name" value="Phosphoglycerate mutase-like"/>
    <property type="match status" value="1"/>
</dbReference>
<dbReference type="EMBL" id="CP035758">
    <property type="protein sequence ID" value="QBD77869.1"/>
    <property type="molecule type" value="Genomic_DNA"/>
</dbReference>
<evidence type="ECO:0000256" key="4">
    <source>
        <dbReference type="PIRSR" id="PIRSR613078-2"/>
    </source>
</evidence>
<dbReference type="InterPro" id="IPR050275">
    <property type="entry name" value="PGM_Phosphatase"/>
</dbReference>
<sequence length="234" mass="26271">MEQQTSQDLVKTNTIYLVRHGENQANITKEFSYKKVDYPLTPKGVQQARQTALYFRDEPIHEVYASPLKRARETADIIAREHHLPVTIMEQFRELNLGELEDMPPTAENWALFGSVVKDWYNGRPETAFPGGENYHMALERVQEGLQEITHNKVGRNIVVVAHGGIVTVAVSGICQNLADVVTIETFKVNHNCSITRMELLSSAEKLSGTLTYWASHAHLSGEAALLVNAFPDK</sequence>
<evidence type="ECO:0000256" key="3">
    <source>
        <dbReference type="PIRSR" id="PIRSR613078-1"/>
    </source>
</evidence>
<reference evidence="5 6" key="1">
    <citation type="submission" date="2019-01" db="EMBL/GenBank/DDBJ databases">
        <title>Ktedonosporobacter rubrisoli SCAWS-G2.</title>
        <authorList>
            <person name="Huang Y."/>
            <person name="Yan B."/>
        </authorList>
    </citation>
    <scope>NUCLEOTIDE SEQUENCE [LARGE SCALE GENOMIC DNA]</scope>
    <source>
        <strain evidence="5 6">SCAWS-G2</strain>
    </source>
</reference>
<dbReference type="GO" id="GO:0005737">
    <property type="term" value="C:cytoplasm"/>
    <property type="evidence" value="ECO:0007669"/>
    <property type="project" value="TreeGrafter"/>
</dbReference>
<dbReference type="PANTHER" id="PTHR48100:SF1">
    <property type="entry name" value="HISTIDINE PHOSPHATASE FAMILY PROTEIN-RELATED"/>
    <property type="match status" value="1"/>
</dbReference>
<name>A0A4P6JQZ9_KTERU</name>
<feature type="binding site" evidence="4">
    <location>
        <position position="70"/>
    </location>
    <ligand>
        <name>substrate</name>
    </ligand>
</feature>
<dbReference type="InterPro" id="IPR029033">
    <property type="entry name" value="His_PPase_superfam"/>
</dbReference>
<feature type="binding site" evidence="4">
    <location>
        <begin position="19"/>
        <end position="26"/>
    </location>
    <ligand>
        <name>substrate</name>
    </ligand>
</feature>
<keyword evidence="1" id="KW-0324">Glycolysis</keyword>
<dbReference type="PROSITE" id="PS00175">
    <property type="entry name" value="PG_MUTASE"/>
    <property type="match status" value="1"/>
</dbReference>
<evidence type="ECO:0000313" key="5">
    <source>
        <dbReference type="EMBL" id="QBD77869.1"/>
    </source>
</evidence>
<organism evidence="5 6">
    <name type="scientific">Ktedonosporobacter rubrisoli</name>
    <dbReference type="NCBI Taxonomy" id="2509675"/>
    <lineage>
        <taxon>Bacteria</taxon>
        <taxon>Bacillati</taxon>
        <taxon>Chloroflexota</taxon>
        <taxon>Ktedonobacteria</taxon>
        <taxon>Ktedonobacterales</taxon>
        <taxon>Ktedonosporobacteraceae</taxon>
        <taxon>Ktedonosporobacter</taxon>
    </lineage>
</organism>
<protein>
    <submittedName>
        <fullName evidence="5">Histidine phosphatase family protein</fullName>
    </submittedName>
</protein>
<dbReference type="OrthoDB" id="9781415at2"/>
<dbReference type="KEGG" id="kbs:EPA93_18470"/>
<dbReference type="GO" id="GO:0016791">
    <property type="term" value="F:phosphatase activity"/>
    <property type="evidence" value="ECO:0007669"/>
    <property type="project" value="TreeGrafter"/>
</dbReference>
<evidence type="ECO:0000256" key="1">
    <source>
        <dbReference type="ARBA" id="ARBA00023152"/>
    </source>
</evidence>
<evidence type="ECO:0000256" key="2">
    <source>
        <dbReference type="ARBA" id="ARBA00023235"/>
    </source>
</evidence>
<dbReference type="InterPro" id="IPR013078">
    <property type="entry name" value="His_Pase_superF_clade-1"/>
</dbReference>
<feature type="active site" description="Proton donor/acceptor" evidence="3">
    <location>
        <position position="94"/>
    </location>
</feature>
<dbReference type="RefSeq" id="WP_129888922.1">
    <property type="nucleotide sequence ID" value="NZ_CP035758.1"/>
</dbReference>
<dbReference type="InterPro" id="IPR001345">
    <property type="entry name" value="PG/BPGM_mutase_AS"/>
</dbReference>
<proteinExistence type="predicted"/>
<dbReference type="SUPFAM" id="SSF53254">
    <property type="entry name" value="Phosphoglycerate mutase-like"/>
    <property type="match status" value="1"/>
</dbReference>
<dbReference type="AlphaFoldDB" id="A0A4P6JQZ9"/>
<keyword evidence="2" id="KW-0413">Isomerase</keyword>
<dbReference type="CDD" id="cd07067">
    <property type="entry name" value="HP_PGM_like"/>
    <property type="match status" value="1"/>
</dbReference>
<dbReference type="PANTHER" id="PTHR48100">
    <property type="entry name" value="BROAD-SPECIFICITY PHOSPHATASE YOR283W-RELATED"/>
    <property type="match status" value="1"/>
</dbReference>
<keyword evidence="6" id="KW-1185">Reference proteome</keyword>
<dbReference type="Pfam" id="PF00300">
    <property type="entry name" value="His_Phos_1"/>
    <property type="match status" value="1"/>
</dbReference>